<evidence type="ECO:0000313" key="1">
    <source>
        <dbReference type="EMBL" id="CAI9690252.1"/>
    </source>
</evidence>
<proteinExistence type="predicted"/>
<dbReference type="EMBL" id="OX596085">
    <property type="protein sequence ID" value="CAI9690252.1"/>
    <property type="molecule type" value="Genomic_DNA"/>
</dbReference>
<gene>
    <name evidence="1" type="ORF">MRATA1EN3_LOCUS1465</name>
</gene>
<evidence type="ECO:0000313" key="2">
    <source>
        <dbReference type="Proteomes" id="UP001162501"/>
    </source>
</evidence>
<reference evidence="1" key="1">
    <citation type="submission" date="2023-05" db="EMBL/GenBank/DDBJ databases">
        <authorList>
            <consortium name="ELIXIR-Norway"/>
        </authorList>
    </citation>
    <scope>NUCLEOTIDE SEQUENCE</scope>
</reference>
<organism evidence="1 2">
    <name type="scientific">Rangifer tarandus platyrhynchus</name>
    <name type="common">Svalbard reindeer</name>
    <dbReference type="NCBI Taxonomy" id="3082113"/>
    <lineage>
        <taxon>Eukaryota</taxon>
        <taxon>Metazoa</taxon>
        <taxon>Chordata</taxon>
        <taxon>Craniata</taxon>
        <taxon>Vertebrata</taxon>
        <taxon>Euteleostomi</taxon>
        <taxon>Mammalia</taxon>
        <taxon>Eutheria</taxon>
        <taxon>Laurasiatheria</taxon>
        <taxon>Artiodactyla</taxon>
        <taxon>Ruminantia</taxon>
        <taxon>Pecora</taxon>
        <taxon>Cervidae</taxon>
        <taxon>Odocoileinae</taxon>
        <taxon>Rangifer</taxon>
    </lineage>
</organism>
<sequence length="257" mass="26944">MLQGRFDPLESCSGPGQSPKATLVLTASRLSPLLSGSGPAYHPPKIPPSLASPFWAISVGVPPGVLTSSPTAPHRSAPLRAPGSRSDLPRVLSPVSPPEPLPLPWPPRPQVTQGSFPASPLSSPGSILSVLRGPCRSPEAGFGAPWADSCGAGVCLRSPRPHFPRFPTGRAPTAARPAPLSPADMLSSAPSDRGKAAPRLEQTLGGTPPSAEPPTQEVRRQQASAPRMVLQEAILRESPGAFTRLRLVYHHRLGFLE</sequence>
<accession>A0ACB0DPR8</accession>
<dbReference type="Proteomes" id="UP001162501">
    <property type="component" value="Chromosome 1"/>
</dbReference>
<protein>
    <submittedName>
        <fullName evidence="1">Uncharacterized protein</fullName>
    </submittedName>
</protein>
<name>A0ACB0DPR8_RANTA</name>